<feature type="transmembrane region" description="Helical" evidence="1">
    <location>
        <begin position="295"/>
        <end position="317"/>
    </location>
</feature>
<accession>A0ABV6RHY1</accession>
<feature type="transmembrane region" description="Helical" evidence="1">
    <location>
        <begin position="260"/>
        <end position="283"/>
    </location>
</feature>
<feature type="transmembrane region" description="Helical" evidence="1">
    <location>
        <begin position="370"/>
        <end position="389"/>
    </location>
</feature>
<name>A0ABV6RHY1_9GAMM</name>
<evidence type="ECO:0000256" key="1">
    <source>
        <dbReference type="SAM" id="Phobius"/>
    </source>
</evidence>
<dbReference type="InterPro" id="IPR022134">
    <property type="entry name" value="DUF3667"/>
</dbReference>
<evidence type="ECO:0000313" key="3">
    <source>
        <dbReference type="Proteomes" id="UP001589896"/>
    </source>
</evidence>
<dbReference type="Proteomes" id="UP001589896">
    <property type="component" value="Unassembled WGS sequence"/>
</dbReference>
<reference evidence="2 3" key="1">
    <citation type="submission" date="2024-09" db="EMBL/GenBank/DDBJ databases">
        <authorList>
            <person name="Sun Q."/>
            <person name="Mori K."/>
        </authorList>
    </citation>
    <scope>NUCLEOTIDE SEQUENCE [LARGE SCALE GENOMIC DNA]</scope>
    <source>
        <strain evidence="2 3">KCTC 23076</strain>
    </source>
</reference>
<organism evidence="2 3">
    <name type="scientific">Lysobacter korlensis</name>
    <dbReference type="NCBI Taxonomy" id="553636"/>
    <lineage>
        <taxon>Bacteria</taxon>
        <taxon>Pseudomonadati</taxon>
        <taxon>Pseudomonadota</taxon>
        <taxon>Gammaproteobacteria</taxon>
        <taxon>Lysobacterales</taxon>
        <taxon>Lysobacteraceae</taxon>
        <taxon>Lysobacter</taxon>
    </lineage>
</organism>
<keyword evidence="1" id="KW-1133">Transmembrane helix</keyword>
<feature type="transmembrane region" description="Helical" evidence="1">
    <location>
        <begin position="329"/>
        <end position="349"/>
    </location>
</feature>
<dbReference type="RefSeq" id="WP_386664309.1">
    <property type="nucleotide sequence ID" value="NZ_JBHLTG010000001.1"/>
</dbReference>
<evidence type="ECO:0000313" key="2">
    <source>
        <dbReference type="EMBL" id="MFC0676593.1"/>
    </source>
</evidence>
<dbReference type="EMBL" id="JBHLTG010000001">
    <property type="protein sequence ID" value="MFC0676593.1"/>
    <property type="molecule type" value="Genomic_DNA"/>
</dbReference>
<proteinExistence type="predicted"/>
<protein>
    <submittedName>
        <fullName evidence="2">DUF3667 domain-containing protein</fullName>
    </submittedName>
</protein>
<gene>
    <name evidence="2" type="ORF">ACFFGH_01840</name>
</gene>
<keyword evidence="3" id="KW-1185">Reference proteome</keyword>
<sequence>MHATDLPASCENCTAALQGRYCHACGQSASNPLRHLGHAVEEVFESFWHLDGRVFRTLRDLFVPGRVACNYLAGQRARYIAPLRMFVITTLATFFLAGLATPSDRTGAAAADDLPTFARASTVEAVEAALDSELARLEVIRSDTAGLTGVDAAFEAAEARIRRRAADRMAELGAPAAKIRSVQAADPERGWNAPGDAIAMVMTRYGGRLADPARGWDARSNLVDVGWLPDFADRWFNHRAANAVRNSNEMQANAGHAARLILAALPAALFVLVPVFALLLKLLYVRAGWSYLEHLVVGLYSHVFLLLGVAALVLLGIGDESASRVPVLGPVWGLLQFLATVSLPLYLLLMQKNVYRQGWPKTTLKYLVLGGVYLGLVLLVTLYAVLAGLTSGS</sequence>
<keyword evidence="1" id="KW-0812">Transmembrane</keyword>
<keyword evidence="1" id="KW-0472">Membrane</keyword>
<dbReference type="Pfam" id="PF12412">
    <property type="entry name" value="DUF3667"/>
    <property type="match status" value="1"/>
</dbReference>
<comment type="caution">
    <text evidence="2">The sequence shown here is derived from an EMBL/GenBank/DDBJ whole genome shotgun (WGS) entry which is preliminary data.</text>
</comment>